<evidence type="ECO:0000313" key="26">
    <source>
        <dbReference type="EMBL" id="EAH4241528.1"/>
    </source>
</evidence>
<evidence type="ECO:0000313" key="32">
    <source>
        <dbReference type="EMBL" id="ECY6543643.1"/>
    </source>
</evidence>
<dbReference type="EMBL" id="AAAJKI010000001">
    <property type="protein sequence ID" value="EAC6546825.1"/>
    <property type="molecule type" value="Genomic_DNA"/>
</dbReference>
<dbReference type="Proteomes" id="UP000841146">
    <property type="component" value="Unassembled WGS sequence"/>
</dbReference>
<dbReference type="EMBL" id="DAAJFY010000005">
    <property type="protein sequence ID" value="HAC0275488.1"/>
    <property type="molecule type" value="Genomic_DNA"/>
</dbReference>
<dbReference type="Proteomes" id="UP000344343">
    <property type="component" value="Unassembled WGS sequence"/>
</dbReference>
<evidence type="ECO:0000313" key="45">
    <source>
        <dbReference type="Proteomes" id="UP000272537"/>
    </source>
</evidence>
<dbReference type="KEGG" id="lmv:Y193_06230"/>
<evidence type="ECO:0000256" key="1">
    <source>
        <dbReference type="ARBA" id="ARBA00022527"/>
    </source>
</evidence>
<dbReference type="Proteomes" id="UP000489121">
    <property type="component" value="Unassembled WGS sequence"/>
</dbReference>
<dbReference type="RefSeq" id="WP_003725820.1">
    <property type="nucleotide sequence ID" value="NC_021824.1"/>
</dbReference>
<evidence type="ECO:0000313" key="44">
    <source>
        <dbReference type="EMBL" id="RKA06667.1"/>
    </source>
</evidence>
<evidence type="ECO:0000313" key="59">
    <source>
        <dbReference type="Proteomes" id="UP000403352"/>
    </source>
</evidence>
<dbReference type="EMBL" id="AAAIKW010000005">
    <property type="protein sequence ID" value="EAC4552604.1"/>
    <property type="molecule type" value="Genomic_DNA"/>
</dbReference>
<dbReference type="Proteomes" id="UP000467347">
    <property type="component" value="Unassembled WGS sequence"/>
</dbReference>
<reference evidence="33 68" key="7">
    <citation type="submission" date="2019-09" db="EMBL/GenBank/DDBJ databases">
        <authorList>
            <consortium name="PulseNet: The National Subtyping Network for Foodborne Disease Surveillance"/>
            <person name="Tarr C.L."/>
            <person name="Trees E."/>
            <person name="Katz L.S."/>
            <person name="Carleton-Romer H.A."/>
            <person name="Stroika S."/>
            <person name="Kucerova Z."/>
            <person name="Roache K.F."/>
            <person name="Sabol A.L."/>
            <person name="Besser J."/>
            <person name="Gerner-Smidt P."/>
        </authorList>
    </citation>
    <scope>NUCLEOTIDE SEQUENCE [LARGE SCALE GENOMIC DNA]</scope>
    <source>
        <strain evidence="6 49">2015L-6227</strain>
        <strain evidence="15 47">PNUSAL000134</strain>
        <strain evidence="10 52">PNUSAL000910</strain>
        <strain evidence="16 66">PNUSAL002298</strain>
        <strain evidence="33 68">PNUSAL005692</strain>
    </source>
</reference>
<dbReference type="EMBL" id="AAAJWF010000007">
    <property type="protein sequence ID" value="EAC7481247.1"/>
    <property type="molecule type" value="Genomic_DNA"/>
</dbReference>
<dbReference type="AlphaFoldDB" id="A0A0B8R996"/>
<dbReference type="InterPro" id="IPR005177">
    <property type="entry name" value="Kinase-pyrophosphorylase"/>
</dbReference>
<comment type="function">
    <text evidence="5">Bifunctional serine/threonine kinase and phosphorylase involved in the regulation of the pyruvate, phosphate dikinase (PPDK) by catalyzing its phosphorylation/dephosphorylation.</text>
</comment>
<evidence type="ECO:0000313" key="77">
    <source>
        <dbReference type="Proteomes" id="UP000566721"/>
    </source>
</evidence>
<dbReference type="OMA" id="YAQCEFE"/>
<dbReference type="EMBL" id="AALEDS010000003">
    <property type="protein sequence ID" value="ECY6543643.1"/>
    <property type="molecule type" value="Genomic_DNA"/>
</dbReference>
<dbReference type="Proteomes" id="UP000540117">
    <property type="component" value="Unassembled WGS sequence"/>
</dbReference>
<dbReference type="GO" id="GO:0043531">
    <property type="term" value="F:ADP binding"/>
    <property type="evidence" value="ECO:0007669"/>
    <property type="project" value="UniProtKB-UniRule"/>
</dbReference>
<evidence type="ECO:0000313" key="8">
    <source>
        <dbReference type="EMBL" id="EAC6546825.1"/>
    </source>
</evidence>
<dbReference type="Proteomes" id="UP000365297">
    <property type="component" value="Unassembled WGS sequence"/>
</dbReference>
<dbReference type="EMBL" id="MJTJ01000018">
    <property type="protein sequence ID" value="OET49865.1"/>
    <property type="molecule type" value="Genomic_DNA"/>
</dbReference>
<reference evidence="40" key="9">
    <citation type="submission" date="2020-10" db="EMBL/GenBank/DDBJ databases">
        <authorList>
            <consortium name="NCBI Pathogen Detection Project"/>
        </authorList>
    </citation>
    <scope>NUCLEOTIDE SEQUENCE</scope>
    <source>
        <strain evidence="37">CFIAFB20100120</strain>
        <strain evidence="36">CFIAFB20130012</strain>
        <strain evidence="39">CFIAFB20170037</strain>
        <strain evidence="38">CFIAFB20170045</strain>
        <strain evidence="40">SFBRL218_S4</strain>
    </source>
</reference>
<dbReference type="Proteomes" id="UP000525850">
    <property type="component" value="Unassembled WGS sequence"/>
</dbReference>
<dbReference type="PANTHER" id="PTHR31756:SF3">
    <property type="entry name" value="PYRUVATE, PHOSPHATE DIKINASE REGULATORY PROTEIN 1, CHLOROPLASTIC"/>
    <property type="match status" value="1"/>
</dbReference>
<evidence type="ECO:0000313" key="14">
    <source>
        <dbReference type="EMBL" id="EAD5785630.1"/>
    </source>
</evidence>
<keyword evidence="34" id="KW-0670">Pyruvate</keyword>
<dbReference type="EMBL" id="AAIAJJ010000003">
    <property type="protein sequence ID" value="ECC1556336.1"/>
    <property type="molecule type" value="Genomic_DNA"/>
</dbReference>
<dbReference type="Proteomes" id="UP000427828">
    <property type="component" value="Unassembled WGS sequence"/>
</dbReference>
<dbReference type="NCBIfam" id="NF003742">
    <property type="entry name" value="PRK05339.1"/>
    <property type="match status" value="1"/>
</dbReference>
<comment type="catalytic activity">
    <reaction evidence="5">
        <text>N(tele)-phospho-L-histidyl/L-threonyl-[pyruvate, phosphate dikinase] + ADP = N(tele)-phospho-L-histidyl/O-phospho-L-threonyl-[pyruvate, phosphate dikinase] + AMP + H(+)</text>
        <dbReference type="Rhea" id="RHEA:43692"/>
        <dbReference type="Rhea" id="RHEA-COMP:10650"/>
        <dbReference type="Rhea" id="RHEA-COMP:10651"/>
        <dbReference type="ChEBI" id="CHEBI:15378"/>
        <dbReference type="ChEBI" id="CHEBI:30013"/>
        <dbReference type="ChEBI" id="CHEBI:61977"/>
        <dbReference type="ChEBI" id="CHEBI:83586"/>
        <dbReference type="ChEBI" id="CHEBI:456215"/>
        <dbReference type="ChEBI" id="CHEBI:456216"/>
        <dbReference type="EC" id="2.7.11.32"/>
    </reaction>
</comment>
<reference evidence="60 69" key="6">
    <citation type="submission" date="2019-04" db="EMBL/GenBank/DDBJ databases">
        <authorList>
            <consortium name="GenomeTrakr network: Whole genome sequencing for foodborne pathogen traceback"/>
        </authorList>
    </citation>
    <scope>NUCLEOTIDE SEQUENCE [LARGE SCALE GENOMIC DNA]</scope>
    <source>
        <strain evidence="24 75">CFSAN004300</strain>
        <strain evidence="25 69">CFSAN072502</strain>
        <strain evidence="32 53">FLAG-55987</strain>
        <strain evidence="27 60">PHLUSALM00088</strain>
    </source>
</reference>
<dbReference type="EMBL" id="AANCRK010000006">
    <property type="protein sequence ID" value="EDN7715894.1"/>
    <property type="molecule type" value="Genomic_DNA"/>
</dbReference>
<dbReference type="Proteomes" id="UP000548278">
    <property type="component" value="Unassembled WGS sequence"/>
</dbReference>
<dbReference type="EMBL" id="AABBAW010000006">
    <property type="protein sequence ID" value="EAG2515747.1"/>
    <property type="molecule type" value="Genomic_DNA"/>
</dbReference>
<dbReference type="GO" id="GO:0016776">
    <property type="term" value="F:phosphotransferase activity, phosphate group as acceptor"/>
    <property type="evidence" value="ECO:0007669"/>
    <property type="project" value="UniProtKB-UniRule"/>
</dbReference>
<evidence type="ECO:0000313" key="61">
    <source>
        <dbReference type="Proteomes" id="UP000423131"/>
    </source>
</evidence>
<evidence type="ECO:0000313" key="23">
    <source>
        <dbReference type="EMBL" id="EAG6170128.1"/>
    </source>
</evidence>
<evidence type="ECO:0000313" key="42">
    <source>
        <dbReference type="EMBL" id="NYA02070.1"/>
    </source>
</evidence>
<dbReference type="EMBL" id="JACAVN010000005">
    <property type="protein sequence ID" value="NYA02070.1"/>
    <property type="molecule type" value="Genomic_DNA"/>
</dbReference>
<evidence type="ECO:0000313" key="39">
    <source>
        <dbReference type="EMBL" id="HAC0275488.1"/>
    </source>
</evidence>
<dbReference type="EMBL" id="AABGUK010000002">
    <property type="protein sequence ID" value="EAH4241528.1"/>
    <property type="molecule type" value="Genomic_DNA"/>
</dbReference>
<dbReference type="EMBL" id="AABAYG010000002">
    <property type="protein sequence ID" value="EAG2244520.1"/>
    <property type="molecule type" value="Genomic_DNA"/>
</dbReference>
<evidence type="ECO:0000313" key="55">
    <source>
        <dbReference type="Proteomes" id="UP000368512"/>
    </source>
</evidence>
<evidence type="ECO:0000313" key="36">
    <source>
        <dbReference type="EMBL" id="HAB8397632.1"/>
    </source>
</evidence>
<evidence type="ECO:0000313" key="79">
    <source>
        <dbReference type="Proteomes" id="UP000841146"/>
    </source>
</evidence>
<evidence type="ECO:0000313" key="70">
    <source>
        <dbReference type="Proteomes" id="UP000525850"/>
    </source>
</evidence>
<dbReference type="EMBL" id="AAAIXK010000003">
    <property type="protein sequence ID" value="EAC5549993.1"/>
    <property type="molecule type" value="Genomic_DNA"/>
</dbReference>
<comment type="catalytic activity">
    <reaction evidence="5">
        <text>N(tele)-phospho-L-histidyl/O-phospho-L-threonyl-[pyruvate, phosphate dikinase] + phosphate + H(+) = N(tele)-phospho-L-histidyl/L-threonyl-[pyruvate, phosphate dikinase] + diphosphate</text>
        <dbReference type="Rhea" id="RHEA:43696"/>
        <dbReference type="Rhea" id="RHEA-COMP:10650"/>
        <dbReference type="Rhea" id="RHEA-COMP:10651"/>
        <dbReference type="ChEBI" id="CHEBI:15378"/>
        <dbReference type="ChEBI" id="CHEBI:30013"/>
        <dbReference type="ChEBI" id="CHEBI:33019"/>
        <dbReference type="ChEBI" id="CHEBI:43474"/>
        <dbReference type="ChEBI" id="CHEBI:61977"/>
        <dbReference type="ChEBI" id="CHEBI:83586"/>
        <dbReference type="EC" id="2.7.4.27"/>
    </reaction>
</comment>
<dbReference type="EC" id="2.7.11.32" evidence="5"/>
<dbReference type="Proteomes" id="UP000481141">
    <property type="component" value="Unassembled WGS sequence"/>
</dbReference>
<evidence type="ECO:0000313" key="6">
    <source>
        <dbReference type="EMBL" id="EAC4552604.1"/>
    </source>
</evidence>
<evidence type="ECO:0000313" key="13">
    <source>
        <dbReference type="EMBL" id="EAD5772996.1"/>
    </source>
</evidence>
<dbReference type="Proteomes" id="UP000455569">
    <property type="component" value="Unassembled WGS sequence"/>
</dbReference>
<evidence type="ECO:0000313" key="11">
    <source>
        <dbReference type="EMBL" id="EAD1185839.1"/>
    </source>
</evidence>
<reference evidence="46 50" key="5">
    <citation type="submission" date="2019-02" db="EMBL/GenBank/DDBJ databases">
        <authorList>
            <consortium name="GenomeTrakr: Next Generation Sequencing Network for Food Pathogen Tracability"/>
        </authorList>
    </citation>
    <scope>NUCLEOTIDE SEQUENCE [LARGE SCALE GENOMIC DNA]</scope>
    <source>
        <strain evidence="20 76">10B02965A-1</strain>
        <strain evidence="9 55">CFSAN008042</strain>
        <strain evidence="22 72">CFSAN063727</strain>
        <strain evidence="34 63">CFSAN102901</strain>
        <strain evidence="7 54">FDA00007096</strain>
        <strain evidence="11 59">FDA00008584</strain>
        <strain evidence="18">FDA00011243</strain>
        <strain evidence="8 46">FDA00013332</strain>
        <strain evidence="14 50">FDA00013853</strain>
        <strain evidence="28 61">FDA00014336</strain>
        <strain evidence="30 57">FDA00014370</strain>
        <strain evidence="29 58">FDA00014392</strain>
        <strain evidence="21 73">FDA1005580-S054-001</strain>
        <strain evidence="67">FDA956581-098-004</strain>
        <strain evidence="19 70">FDA960927-006-004</strain>
        <strain evidence="23 77">FLAG-38921</strain>
        <strain evidence="31 62">FLAG-51482A</strain>
        <strain evidence="17 48">FLAG-54356</strain>
        <strain evidence="13 56">FSIS31901579</strain>
        <strain evidence="26 71">LS1344</strain>
        <strain evidence="35 65">OSF101448</strain>
        <strain evidence="12 51">VA-WGS-00405</strain>
    </source>
</reference>
<keyword evidence="3 5" id="KW-0547">Nucleotide-binding</keyword>
<evidence type="ECO:0000313" key="65">
    <source>
        <dbReference type="Proteomes" id="UP000467347"/>
    </source>
</evidence>
<dbReference type="Proteomes" id="UP000345329">
    <property type="component" value="Unassembled WGS sequence"/>
</dbReference>
<dbReference type="EMBL" id="AACKDQ010000002">
    <property type="protein sequence ID" value="EAK9315727.1"/>
    <property type="molecule type" value="Genomic_DNA"/>
</dbReference>
<dbReference type="Proteomes" id="UP000339309">
    <property type="component" value="Unassembled WGS sequence"/>
</dbReference>
<evidence type="ECO:0000313" key="19">
    <source>
        <dbReference type="EMBL" id="EAG2515747.1"/>
    </source>
</evidence>
<dbReference type="EMBL" id="AABBYJ010000007">
    <property type="protein sequence ID" value="EAG4331899.1"/>
    <property type="molecule type" value="Genomic_DNA"/>
</dbReference>
<dbReference type="Proteomes" id="UP000410967">
    <property type="component" value="Unassembled WGS sequence"/>
</dbReference>
<sequence>MENPVIIYVISDAIGETAQHIIRAVTAQFSLNKPADIRRHAFIRDESALLETLEEAKAADGIVVQTLVQAKLAEYATNFCVQNNIPNVDLLHTLTAAVEAKTGLKSKQDPGNMRRLDSNYFDRIAAIEFAVKYDDCKDPRGLLDADIVLVGVSRTSKTPLSSFLANQNWKVANVPLVPEIPIPAELFQIPAERIIGLTTTPEKLAQIRKVRLKSIGLDEASSYSSEKRILEELEYGYDTFKKLGCQVIHVEDKAIEETAALITEIITSYH</sequence>
<evidence type="ECO:0000313" key="40">
    <source>
        <dbReference type="EMBL" id="HAO5921019.1"/>
    </source>
</evidence>
<evidence type="ECO:0000313" key="78">
    <source>
        <dbReference type="Proteomes" id="UP000840197"/>
    </source>
</evidence>
<evidence type="ECO:0000256" key="4">
    <source>
        <dbReference type="ARBA" id="ARBA00022777"/>
    </source>
</evidence>
<dbReference type="EMBL" id="AALAQH010000005">
    <property type="protein sequence ID" value="ECX6924993.1"/>
    <property type="molecule type" value="Genomic_DNA"/>
</dbReference>
<dbReference type="Proteomes" id="UP000528151">
    <property type="component" value="Unassembled WGS sequence"/>
</dbReference>
<evidence type="ECO:0000313" key="35">
    <source>
        <dbReference type="EMBL" id="EDN9836600.1"/>
    </source>
</evidence>
<dbReference type="EMBL" id="AABEKN010000002">
    <property type="protein sequence ID" value="EAG9353121.1"/>
    <property type="molecule type" value="Genomic_DNA"/>
</dbReference>
<evidence type="ECO:0000313" key="52">
    <source>
        <dbReference type="Proteomes" id="UP000354255"/>
    </source>
</evidence>
<dbReference type="Proteomes" id="UP000336166">
    <property type="component" value="Unassembled WGS sequence"/>
</dbReference>
<evidence type="ECO:0000313" key="67">
    <source>
        <dbReference type="Proteomes" id="UP000481141"/>
    </source>
</evidence>
<dbReference type="Proteomes" id="UP000842809">
    <property type="component" value="Unassembled WGS sequence"/>
</dbReference>
<dbReference type="Proteomes" id="UP000478682">
    <property type="component" value="Unassembled WGS sequence"/>
</dbReference>
<dbReference type="SMR" id="A0A0B8R996"/>
<evidence type="ECO:0000313" key="74">
    <source>
        <dbReference type="Proteomes" id="UP000544530"/>
    </source>
</evidence>
<dbReference type="Pfam" id="PF03618">
    <property type="entry name" value="Kinase-PPPase"/>
    <property type="match status" value="1"/>
</dbReference>
<evidence type="ECO:0000313" key="49">
    <source>
        <dbReference type="Proteomes" id="UP000339309"/>
    </source>
</evidence>
<dbReference type="EMBL" id="AAANYR010000002">
    <property type="protein sequence ID" value="EAD5785630.1"/>
    <property type="molecule type" value="Genomic_DNA"/>
</dbReference>
<organism evidence="14 50">
    <name type="scientific">Listeria monocytogenes</name>
    <dbReference type="NCBI Taxonomy" id="1639"/>
    <lineage>
        <taxon>Bacteria</taxon>
        <taxon>Bacillati</taxon>
        <taxon>Bacillota</taxon>
        <taxon>Bacilli</taxon>
        <taxon>Bacillales</taxon>
        <taxon>Listeriaceae</taxon>
        <taxon>Listeria</taxon>
    </lineage>
</organism>
<evidence type="ECO:0000313" key="9">
    <source>
        <dbReference type="EMBL" id="EAC7481247.1"/>
    </source>
</evidence>
<evidence type="ECO:0000313" key="72">
    <source>
        <dbReference type="Proteomes" id="UP000528151"/>
    </source>
</evidence>
<dbReference type="Proteomes" id="UP000852906">
    <property type="component" value="Unassembled WGS sequence"/>
</dbReference>
<dbReference type="EMBL" id="AAANYN010000002">
    <property type="protein sequence ID" value="EAD5772996.1"/>
    <property type="molecule type" value="Genomic_DNA"/>
</dbReference>
<evidence type="ECO:0000313" key="27">
    <source>
        <dbReference type="EMBL" id="EAK9315727.1"/>
    </source>
</evidence>
<dbReference type="Proteomes" id="UP000524387">
    <property type="component" value="Unassembled WGS sequence"/>
</dbReference>
<evidence type="ECO:0000313" key="15">
    <source>
        <dbReference type="EMBL" id="EAE2354036.1"/>
    </source>
</evidence>
<dbReference type="EMBL" id="AAAKQF010000004">
    <property type="protein sequence ID" value="EAC9039996.1"/>
    <property type="molecule type" value="Genomic_DNA"/>
</dbReference>
<evidence type="ECO:0000313" key="76">
    <source>
        <dbReference type="Proteomes" id="UP000549379"/>
    </source>
</evidence>
<evidence type="ECO:0000313" key="73">
    <source>
        <dbReference type="Proteomes" id="UP000540117"/>
    </source>
</evidence>
<comment type="similarity">
    <text evidence="5">Belongs to the pyruvate, phosphate/water dikinase regulatory protein family. PDRP subfamily.</text>
</comment>
<evidence type="ECO:0000256" key="5">
    <source>
        <dbReference type="HAMAP-Rule" id="MF_00921"/>
    </source>
</evidence>
<evidence type="ECO:0000313" key="22">
    <source>
        <dbReference type="EMBL" id="EAG4462003.1"/>
    </source>
</evidence>
<dbReference type="Proteomes" id="UP000364988">
    <property type="component" value="Unassembled WGS sequence"/>
</dbReference>
<evidence type="ECO:0000313" key="51">
    <source>
        <dbReference type="Proteomes" id="UP000345329"/>
    </source>
</evidence>
<dbReference type="Proteomes" id="UP000840197">
    <property type="component" value="Unassembled WGS sequence"/>
</dbReference>
<evidence type="ECO:0000313" key="12">
    <source>
        <dbReference type="EMBL" id="EAD3793595.1"/>
    </source>
</evidence>
<evidence type="ECO:0000313" key="62">
    <source>
        <dbReference type="Proteomes" id="UP000427828"/>
    </source>
</evidence>
<reference evidence="42 74" key="8">
    <citation type="submission" date="2020-06" db="EMBL/GenBank/DDBJ databases">
        <title>Two Listeria outbreaks in Switzerland in 2018 and 2020.</title>
        <authorList>
            <person name="Stevens M.J.A."/>
            <person name="Bloemberg G."/>
            <person name="Nusch-Inderbinnen M."/>
            <person name="Stephan R."/>
        </authorList>
    </citation>
    <scope>NUCLEOTIDE SEQUENCE [LARGE SCALE GENOMIC DNA]</scope>
    <source>
        <strain evidence="42 74">N18-0707</strain>
    </source>
</reference>
<evidence type="ECO:0000313" key="21">
    <source>
        <dbReference type="EMBL" id="EAG4331899.1"/>
    </source>
</evidence>
<dbReference type="EMBL" id="AANDSR010000004">
    <property type="protein sequence ID" value="EDN9836600.1"/>
    <property type="molecule type" value="Genomic_DNA"/>
</dbReference>
<name>A0A0B8R996_LISMN</name>
<comment type="caution">
    <text evidence="14">The sequence shown here is derived from an EMBL/GenBank/DDBJ whole genome shotgun (WGS) entry which is preliminary data.</text>
</comment>
<dbReference type="Proteomes" id="UP000844415">
    <property type="component" value="Unassembled WGS sequence"/>
</dbReference>
<dbReference type="EMBL" id="AABBZO010000006">
    <property type="protein sequence ID" value="EAG4462003.1"/>
    <property type="molecule type" value="Genomic_DNA"/>
</dbReference>
<dbReference type="EMBL" id="DAAIJL010000002">
    <property type="protein sequence ID" value="HAB8556135.1"/>
    <property type="molecule type" value="Genomic_DNA"/>
</dbReference>
<dbReference type="EMBL" id="AABDGJ010000007">
    <property type="protein sequence ID" value="EAG6991000.1"/>
    <property type="molecule type" value="Genomic_DNA"/>
</dbReference>
<dbReference type="EMBL" id="AALGDA010000001">
    <property type="protein sequence ID" value="ECY9781430.1"/>
    <property type="molecule type" value="Genomic_DNA"/>
</dbReference>
<evidence type="ECO:0000313" key="30">
    <source>
        <dbReference type="EMBL" id="ECC1556336.1"/>
    </source>
</evidence>
<evidence type="ECO:0000313" key="31">
    <source>
        <dbReference type="EMBL" id="ECX6924993.1"/>
    </source>
</evidence>
<dbReference type="Proteomes" id="UP000331186">
    <property type="component" value="Unassembled WGS sequence"/>
</dbReference>
<evidence type="ECO:0000313" key="53">
    <source>
        <dbReference type="Proteomes" id="UP000364988"/>
    </source>
</evidence>
<keyword evidence="4 5" id="KW-0418">Kinase</keyword>
<dbReference type="Proteomes" id="UP000566721">
    <property type="component" value="Unassembled WGS sequence"/>
</dbReference>
<dbReference type="InterPro" id="IPR026565">
    <property type="entry name" value="PPDK_reg"/>
</dbReference>
<evidence type="ECO:0000313" key="68">
    <source>
        <dbReference type="Proteomes" id="UP000489121"/>
    </source>
</evidence>
<dbReference type="EMBL" id="AABAWE010000003">
    <property type="protein sequence ID" value="EAG2086863.1"/>
    <property type="molecule type" value="Genomic_DNA"/>
</dbReference>
<dbReference type="Proteomes" id="UP000527632">
    <property type="component" value="Unassembled WGS sequence"/>
</dbReference>
<evidence type="ECO:0000313" key="17">
    <source>
        <dbReference type="EMBL" id="EAG2086863.1"/>
    </source>
</evidence>
<dbReference type="EMBL" id="QDAY01000002">
    <property type="protein sequence ID" value="KAA9450210.1"/>
    <property type="molecule type" value="Genomic_DNA"/>
</dbReference>
<dbReference type="PANTHER" id="PTHR31756">
    <property type="entry name" value="PYRUVATE, PHOSPHATE DIKINASE REGULATORY PROTEIN 1, CHLOROPLASTIC"/>
    <property type="match status" value="1"/>
</dbReference>
<dbReference type="Proteomes" id="UP000354255">
    <property type="component" value="Unassembled WGS sequence"/>
</dbReference>
<evidence type="ECO:0000313" key="57">
    <source>
        <dbReference type="Proteomes" id="UP000389283"/>
    </source>
</evidence>
<evidence type="ECO:0000313" key="33">
    <source>
        <dbReference type="EMBL" id="ECY9781430.1"/>
    </source>
</evidence>
<accession>A0A0B8R996</accession>
<evidence type="ECO:0000256" key="2">
    <source>
        <dbReference type="ARBA" id="ARBA00022679"/>
    </source>
</evidence>
<dbReference type="Proteomes" id="UP000272537">
    <property type="component" value="Unassembled WGS sequence"/>
</dbReference>
<evidence type="ECO:0000313" key="75">
    <source>
        <dbReference type="Proteomes" id="UP000548278"/>
    </source>
</evidence>
<evidence type="ECO:0000313" key="24">
    <source>
        <dbReference type="EMBL" id="EAG6991000.1"/>
    </source>
</evidence>
<evidence type="ECO:0000313" key="25">
    <source>
        <dbReference type="EMBL" id="EAG9353121.1"/>
    </source>
</evidence>
<dbReference type="EMBL" id="DAAIHR010000003">
    <property type="protein sequence ID" value="HAB8397632.1"/>
    <property type="molecule type" value="Genomic_DNA"/>
</dbReference>
<dbReference type="Proteomes" id="UP000544530">
    <property type="component" value="Unassembled WGS sequence"/>
</dbReference>
<reference evidence="41 64" key="4">
    <citation type="submission" date="2018-04" db="EMBL/GenBank/DDBJ databases">
        <title>Genome Analysis of a Prevalent Clone of Listeria monocytogenes Sequence Type 87 in China.</title>
        <authorList>
            <person name="Wang Y."/>
        </authorList>
    </citation>
    <scope>NUCLEOTIDE SEQUENCE [LARGE SCALE GENOMIC DNA]</scope>
    <source>
        <strain evidence="41 64">ICDC_LM1523</strain>
    </source>
</reference>
<dbReference type="EMBL" id="AAALRN010000006">
    <property type="protein sequence ID" value="EAD1185839.1"/>
    <property type="molecule type" value="Genomic_DNA"/>
</dbReference>
<dbReference type="Proteomes" id="UP000376505">
    <property type="component" value="Unassembled WGS sequence"/>
</dbReference>
<evidence type="ECO:0000313" key="10">
    <source>
        <dbReference type="EMBL" id="EAC9039996.1"/>
    </source>
</evidence>
<evidence type="ECO:0000313" key="28">
    <source>
        <dbReference type="EMBL" id="ECB9473174.1"/>
    </source>
</evidence>
<evidence type="ECO:0000313" key="58">
    <source>
        <dbReference type="Proteomes" id="UP000398321"/>
    </source>
</evidence>
<evidence type="ECO:0000313" key="16">
    <source>
        <dbReference type="EMBL" id="EAG1893770.1"/>
    </source>
</evidence>
<evidence type="ECO:0000313" key="66">
    <source>
        <dbReference type="Proteomes" id="UP000478682"/>
    </source>
</evidence>
<dbReference type="Proteomes" id="UP000398321">
    <property type="component" value="Unassembled WGS sequence"/>
</dbReference>
<dbReference type="Proteomes" id="UP000853596">
    <property type="component" value="Unassembled WGS sequence"/>
</dbReference>
<evidence type="ECO:0000313" key="81">
    <source>
        <dbReference type="Proteomes" id="UP000852906"/>
    </source>
</evidence>
<evidence type="ECO:0000313" key="38">
    <source>
        <dbReference type="EMBL" id="HAC0012304.1"/>
    </source>
</evidence>
<dbReference type="EMBL" id="DAAJCS010000003">
    <property type="protein sequence ID" value="HAC0012304.1"/>
    <property type="molecule type" value="Genomic_DNA"/>
</dbReference>
<evidence type="ECO:0000313" key="34">
    <source>
        <dbReference type="EMBL" id="EDN7715894.1"/>
    </source>
</evidence>
<gene>
    <name evidence="34" type="primary">ppsR</name>
    <name evidence="44" type="synonym">yqfl_2</name>
    <name evidence="24" type="ORF">AB917_10375</name>
    <name evidence="6" type="ORF">ABZ57_08915</name>
    <name evidence="43" type="ORF">AJL21_09335</name>
    <name evidence="7" type="ORF">ARY78_06100</name>
    <name evidence="19" type="ORF">B1N52_11300</name>
    <name evidence="18" type="ORF">B1S26_03775</name>
    <name evidence="20" type="ORF">B5K54_00895</name>
    <name evidence="16" type="ORF">BB997_09155</name>
    <name evidence="31" type="ORF">BCZ19_09970</name>
    <name evidence="17" type="ORF">BCZ21_06290</name>
    <name evidence="22" type="ORF">CA369_06880</name>
    <name evidence="21" type="ORF">CAV64_11680</name>
    <name evidence="25" type="ORF">CW895_04690</name>
    <name evidence="41" type="ORF">DCK61_05705</name>
    <name evidence="23" type="ORF">DCT16_12175</name>
    <name evidence="9" type="ORF">DQ70_11205</name>
    <name evidence="8" type="ORF">DU018_00460</name>
    <name evidence="44" type="ORF">DYZ80_02562</name>
    <name evidence="26" type="ORF">E5F58_05850</name>
    <name evidence="14" type="ORF">EX365_03520</name>
    <name evidence="13" type="ORF">EXZ73_01710</name>
    <name evidence="32" type="ORF">F6436_04795</name>
    <name evidence="33" type="ORF">F6515_00335</name>
    <name evidence="27" type="ORF">FA835_01255</name>
    <name evidence="29" type="ORF">FLQ97_03275</name>
    <name evidence="28" type="ORF">FLR03_05700</name>
    <name evidence="30" type="ORF">FNX40_05880</name>
    <name evidence="35" type="ORF">GJW51_07955</name>
    <name evidence="34" type="ORF">GQG13_12290</name>
    <name evidence="36" type="ORF">GYR60_03795</name>
    <name evidence="37" type="ORF">GYS09_02380</name>
    <name evidence="38" type="ORF">GYX23_04745</name>
    <name evidence="39" type="ORF">GYY14_08920</name>
    <name evidence="42" type="ORF">HZJ64_09510</name>
    <name evidence="40" type="ORF">IP987_000193</name>
    <name evidence="10" type="ORF">KV70_07240</name>
    <name evidence="11" type="ORF">QD52_12200</name>
    <name evidence="12" type="ORF">UI29_12610</name>
    <name evidence="15" type="ORF">Y261_06750</name>
</gene>
<evidence type="ECO:0000313" key="64">
    <source>
        <dbReference type="Proteomes" id="UP000460224"/>
    </source>
</evidence>
<proteinExistence type="inferred from homology"/>
<evidence type="ECO:0000313" key="37">
    <source>
        <dbReference type="EMBL" id="HAB8556135.1"/>
    </source>
</evidence>
<evidence type="ECO:0000313" key="71">
    <source>
        <dbReference type="Proteomes" id="UP000527632"/>
    </source>
</evidence>
<evidence type="ECO:0000256" key="3">
    <source>
        <dbReference type="ARBA" id="ARBA00022741"/>
    </source>
</evidence>
<dbReference type="Proteomes" id="UP000549379">
    <property type="component" value="Unassembled WGS sequence"/>
</dbReference>
<evidence type="ECO:0000313" key="54">
    <source>
        <dbReference type="Proteomes" id="UP000365297"/>
    </source>
</evidence>
<evidence type="ECO:0000313" key="69">
    <source>
        <dbReference type="Proteomes" id="UP000524387"/>
    </source>
</evidence>
<evidence type="ECO:0000313" key="48">
    <source>
        <dbReference type="Proteomes" id="UP000337746"/>
    </source>
</evidence>
<dbReference type="EMBL" id="QXLS01000006">
    <property type="protein sequence ID" value="RKA06667.1"/>
    <property type="molecule type" value="Genomic_DNA"/>
</dbReference>
<evidence type="ECO:0000313" key="18">
    <source>
        <dbReference type="EMBL" id="EAG2244520.1"/>
    </source>
</evidence>
<reference evidence="43 81" key="1">
    <citation type="submission" date="2016-09" db="EMBL/GenBank/DDBJ databases">
        <title>100K Listeria isolates.</title>
        <authorList>
            <person name="Chen P."/>
            <person name="Weimer B.C."/>
            <person name="Kong N."/>
            <person name="Huang B."/>
        </authorList>
    </citation>
    <scope>NUCLEOTIDE SEQUENCE [LARGE SCALE GENOMIC DNA]</scope>
    <source>
        <strain evidence="43 81">BCW_2383</strain>
    </source>
</reference>
<reference evidence="78 79" key="3">
    <citation type="journal article" date="2018" name="Genome Biol.">
        <title>SKESA: strategic k-mer extension for scrupulous assemblies.</title>
        <authorList>
            <person name="Souvorov A."/>
            <person name="Agarwala R."/>
            <person name="Lipman D.J."/>
        </authorList>
    </citation>
    <scope>NUCLEOTIDE SEQUENCE</scope>
    <source>
        <strain evidence="37 80">CFIAFB20100120</strain>
        <strain evidence="36 78">CFIAFB20130012</strain>
        <strain evidence="39">CFIAFB20170037</strain>
        <strain evidence="38 79">CFIAFB20170045</strain>
        <strain evidence="40">SFBRL218_S4</strain>
    </source>
</reference>
<reference evidence="44 45" key="2">
    <citation type="journal article" date="2018" name="BMC Genomics">
        <title>Genes significantly associated with lineage II food isolates of Listeria monocytogenes.</title>
        <authorList>
            <person name="Pirone-Davies C."/>
            <person name="Chen Y."/>
            <person name="Pightling A."/>
            <person name="Ryan G."/>
            <person name="Wang Y."/>
            <person name="Yao K."/>
            <person name="Hoffmann M."/>
            <person name="Allard M.W."/>
        </authorList>
    </citation>
    <scope>NUCLEOTIDE SEQUENCE [LARGE SCALE GENOMIC DNA]</scope>
    <source>
        <strain evidence="44 45">PNUSAL000550</strain>
    </source>
</reference>
<evidence type="ECO:0000313" key="50">
    <source>
        <dbReference type="Proteomes" id="UP000344343"/>
    </source>
</evidence>
<dbReference type="EMBL" id="DABXZF010000001">
    <property type="protein sequence ID" value="HAO5921019.1"/>
    <property type="molecule type" value="Genomic_DNA"/>
</dbReference>
<keyword evidence="1 5" id="KW-0723">Serine/threonine-protein kinase</keyword>
<protein>
    <recommendedName>
        <fullName evidence="5">Putative pyruvate, phosphate dikinase regulatory protein</fullName>
        <shortName evidence="5">PPDK regulatory protein</shortName>
        <ecNumber evidence="5">2.7.11.32</ecNumber>
        <ecNumber evidence="5">2.7.4.27</ecNumber>
    </recommendedName>
</protein>
<dbReference type="Proteomes" id="UP000389283">
    <property type="component" value="Unassembled WGS sequence"/>
</dbReference>
<evidence type="ECO:0000313" key="20">
    <source>
        <dbReference type="EMBL" id="EAG2995845.1"/>
    </source>
</evidence>
<dbReference type="Proteomes" id="UP000403352">
    <property type="component" value="Unassembled WGS sequence"/>
</dbReference>
<dbReference type="Proteomes" id="UP000337746">
    <property type="component" value="Unassembled WGS sequence"/>
</dbReference>
<evidence type="ECO:0000313" key="56">
    <source>
        <dbReference type="Proteomes" id="UP000376505"/>
    </source>
</evidence>
<dbReference type="KEGG" id="lmok:CQ02_09680"/>
<feature type="binding site" evidence="5">
    <location>
        <begin position="151"/>
        <end position="158"/>
    </location>
    <ligand>
        <name>ADP</name>
        <dbReference type="ChEBI" id="CHEBI:456216"/>
    </ligand>
</feature>
<dbReference type="HAMAP" id="MF_00921">
    <property type="entry name" value="PDRP"/>
    <property type="match status" value="1"/>
</dbReference>
<dbReference type="GO" id="GO:0004674">
    <property type="term" value="F:protein serine/threonine kinase activity"/>
    <property type="evidence" value="ECO:0007669"/>
    <property type="project" value="UniProtKB-UniRule"/>
</dbReference>
<dbReference type="EMBL" id="AAAREG010000004">
    <property type="protein sequence ID" value="EAE2354036.1"/>
    <property type="molecule type" value="Genomic_DNA"/>
</dbReference>
<dbReference type="Proteomes" id="UP000423131">
    <property type="component" value="Unassembled WGS sequence"/>
</dbReference>
<dbReference type="EMBL" id="AAAMZD010000006">
    <property type="protein sequence ID" value="EAD3793595.1"/>
    <property type="molecule type" value="Genomic_DNA"/>
</dbReference>
<dbReference type="Proteomes" id="UP000368512">
    <property type="component" value="Unassembled WGS sequence"/>
</dbReference>
<dbReference type="EMBL" id="AABATR010000004">
    <property type="protein sequence ID" value="EAG1893770.1"/>
    <property type="molecule type" value="Genomic_DNA"/>
</dbReference>
<evidence type="ECO:0000313" key="60">
    <source>
        <dbReference type="Proteomes" id="UP000410967"/>
    </source>
</evidence>
<evidence type="ECO:0000313" key="7">
    <source>
        <dbReference type="EMBL" id="EAC5549993.1"/>
    </source>
</evidence>
<dbReference type="EMBL" id="AAHZFN010000006">
    <property type="protein sequence ID" value="ECB9473174.1"/>
    <property type="molecule type" value="Genomic_DNA"/>
</dbReference>
<evidence type="ECO:0000313" key="29">
    <source>
        <dbReference type="EMBL" id="ECB9512749.1"/>
    </source>
</evidence>
<keyword evidence="2 5" id="KW-0808">Transferase</keyword>
<dbReference type="GO" id="GO:0005524">
    <property type="term" value="F:ATP binding"/>
    <property type="evidence" value="ECO:0007669"/>
    <property type="project" value="InterPro"/>
</dbReference>
<evidence type="ECO:0000313" key="43">
    <source>
        <dbReference type="EMBL" id="OET49865.1"/>
    </source>
</evidence>
<dbReference type="EMBL" id="AABBHO010000002">
    <property type="protein sequence ID" value="EAG2995845.1"/>
    <property type="molecule type" value="Genomic_DNA"/>
</dbReference>
<dbReference type="Proteomes" id="UP000460224">
    <property type="component" value="Unassembled WGS sequence"/>
</dbReference>
<evidence type="ECO:0000313" key="46">
    <source>
        <dbReference type="Proteomes" id="UP000331186"/>
    </source>
</evidence>
<dbReference type="EMBL" id="AABCVX010000006">
    <property type="protein sequence ID" value="EAG6170128.1"/>
    <property type="molecule type" value="Genomic_DNA"/>
</dbReference>
<evidence type="ECO:0000313" key="63">
    <source>
        <dbReference type="Proteomes" id="UP000455569"/>
    </source>
</evidence>
<evidence type="ECO:0000313" key="41">
    <source>
        <dbReference type="EMBL" id="KAA9450210.1"/>
    </source>
</evidence>
<dbReference type="EC" id="2.7.4.27" evidence="5"/>
<evidence type="ECO:0000313" key="47">
    <source>
        <dbReference type="Proteomes" id="UP000336166"/>
    </source>
</evidence>
<evidence type="ECO:0000313" key="80">
    <source>
        <dbReference type="Proteomes" id="UP000844415"/>
    </source>
</evidence>
<dbReference type="EMBL" id="AAHZFY010000004">
    <property type="protein sequence ID" value="ECB9512749.1"/>
    <property type="molecule type" value="Genomic_DNA"/>
</dbReference>